<evidence type="ECO:0000313" key="13">
    <source>
        <dbReference type="Proteomes" id="UP001139534"/>
    </source>
</evidence>
<dbReference type="Pfam" id="PF00672">
    <property type="entry name" value="HAMP"/>
    <property type="match status" value="1"/>
</dbReference>
<feature type="domain" description="HAMP" evidence="11">
    <location>
        <begin position="326"/>
        <end position="378"/>
    </location>
</feature>
<keyword evidence="3" id="KW-0597">Phosphoprotein</keyword>
<gene>
    <name evidence="12" type="ORF">M0651_03255</name>
</gene>
<evidence type="ECO:0000256" key="9">
    <source>
        <dbReference type="SAM" id="Coils"/>
    </source>
</evidence>
<proteinExistence type="predicted"/>
<keyword evidence="5 10" id="KW-0812">Transmembrane</keyword>
<dbReference type="CDD" id="cd06225">
    <property type="entry name" value="HAMP"/>
    <property type="match status" value="1"/>
</dbReference>
<evidence type="ECO:0000256" key="5">
    <source>
        <dbReference type="ARBA" id="ARBA00022692"/>
    </source>
</evidence>
<dbReference type="PROSITE" id="PS50885">
    <property type="entry name" value="HAMP"/>
    <property type="match status" value="1"/>
</dbReference>
<feature type="coiled-coil region" evidence="9">
    <location>
        <begin position="373"/>
        <end position="400"/>
    </location>
</feature>
<evidence type="ECO:0000256" key="1">
    <source>
        <dbReference type="ARBA" id="ARBA00004651"/>
    </source>
</evidence>
<dbReference type="Pfam" id="PF02743">
    <property type="entry name" value="dCache_1"/>
    <property type="match status" value="1"/>
</dbReference>
<accession>A0A9X2BRZ1</accession>
<dbReference type="GO" id="GO:0000155">
    <property type="term" value="F:phosphorelay sensor kinase activity"/>
    <property type="evidence" value="ECO:0007669"/>
    <property type="project" value="InterPro"/>
</dbReference>
<keyword evidence="7 10" id="KW-1133">Transmembrane helix</keyword>
<name>A0A9X2BRZ1_9BACL</name>
<dbReference type="InterPro" id="IPR003594">
    <property type="entry name" value="HATPase_dom"/>
</dbReference>
<keyword evidence="6 12" id="KW-0418">Kinase</keyword>
<dbReference type="SMART" id="SM00304">
    <property type="entry name" value="HAMP"/>
    <property type="match status" value="1"/>
</dbReference>
<dbReference type="InterPro" id="IPR010559">
    <property type="entry name" value="Sig_transdc_His_kin_internal"/>
</dbReference>
<dbReference type="AlphaFoldDB" id="A0A9X2BRZ1"/>
<reference evidence="12" key="1">
    <citation type="submission" date="2022-04" db="EMBL/GenBank/DDBJ databases">
        <authorList>
            <person name="Seo M.-J."/>
        </authorList>
    </citation>
    <scope>NUCLEOTIDE SEQUENCE</scope>
    <source>
        <strain evidence="12">MBLB2552</strain>
    </source>
</reference>
<dbReference type="Pfam" id="PF06580">
    <property type="entry name" value="His_kinase"/>
    <property type="match status" value="1"/>
</dbReference>
<dbReference type="InterPro" id="IPR050640">
    <property type="entry name" value="Bact_2-comp_sensor_kinase"/>
</dbReference>
<dbReference type="Gene3D" id="1.10.287.130">
    <property type="match status" value="1"/>
</dbReference>
<protein>
    <submittedName>
        <fullName evidence="12">Histidine kinase</fullName>
    </submittedName>
</protein>
<evidence type="ECO:0000256" key="2">
    <source>
        <dbReference type="ARBA" id="ARBA00022475"/>
    </source>
</evidence>
<comment type="subcellular location">
    <subcellularLocation>
        <location evidence="1">Cell membrane</location>
        <topology evidence="1">Multi-pass membrane protein</topology>
    </subcellularLocation>
</comment>
<evidence type="ECO:0000256" key="3">
    <source>
        <dbReference type="ARBA" id="ARBA00022553"/>
    </source>
</evidence>
<evidence type="ECO:0000256" key="10">
    <source>
        <dbReference type="SAM" id="Phobius"/>
    </source>
</evidence>
<dbReference type="SUPFAM" id="SSF55874">
    <property type="entry name" value="ATPase domain of HSP90 chaperone/DNA topoisomerase II/histidine kinase"/>
    <property type="match status" value="1"/>
</dbReference>
<dbReference type="Gene3D" id="3.30.565.10">
    <property type="entry name" value="Histidine kinase-like ATPase, C-terminal domain"/>
    <property type="match status" value="1"/>
</dbReference>
<feature type="transmembrane region" description="Helical" evidence="10">
    <location>
        <begin position="305"/>
        <end position="324"/>
    </location>
</feature>
<evidence type="ECO:0000256" key="4">
    <source>
        <dbReference type="ARBA" id="ARBA00022679"/>
    </source>
</evidence>
<evidence type="ECO:0000259" key="11">
    <source>
        <dbReference type="PROSITE" id="PS50885"/>
    </source>
</evidence>
<evidence type="ECO:0000256" key="6">
    <source>
        <dbReference type="ARBA" id="ARBA00022777"/>
    </source>
</evidence>
<dbReference type="InterPro" id="IPR033479">
    <property type="entry name" value="dCache_1"/>
</dbReference>
<dbReference type="PANTHER" id="PTHR34220:SF7">
    <property type="entry name" value="SENSOR HISTIDINE KINASE YPDA"/>
    <property type="match status" value="1"/>
</dbReference>
<evidence type="ECO:0000256" key="8">
    <source>
        <dbReference type="ARBA" id="ARBA00023136"/>
    </source>
</evidence>
<dbReference type="PANTHER" id="PTHR34220">
    <property type="entry name" value="SENSOR HISTIDINE KINASE YPDA"/>
    <property type="match status" value="1"/>
</dbReference>
<dbReference type="EMBL" id="JALPRK010000002">
    <property type="protein sequence ID" value="MCK8486186.1"/>
    <property type="molecule type" value="Genomic_DNA"/>
</dbReference>
<evidence type="ECO:0000256" key="7">
    <source>
        <dbReference type="ARBA" id="ARBA00022989"/>
    </source>
</evidence>
<organism evidence="12 13">
    <name type="scientific">Paenibacillus mellifer</name>
    <dbReference type="NCBI Taxonomy" id="2937794"/>
    <lineage>
        <taxon>Bacteria</taxon>
        <taxon>Bacillati</taxon>
        <taxon>Bacillota</taxon>
        <taxon>Bacilli</taxon>
        <taxon>Bacillales</taxon>
        <taxon>Paenibacillaceae</taxon>
        <taxon>Paenibacillus</taxon>
    </lineage>
</organism>
<dbReference type="Pfam" id="PF02518">
    <property type="entry name" value="HATPase_c"/>
    <property type="match status" value="1"/>
</dbReference>
<dbReference type="GO" id="GO:0005886">
    <property type="term" value="C:plasma membrane"/>
    <property type="evidence" value="ECO:0007669"/>
    <property type="project" value="UniProtKB-SubCell"/>
</dbReference>
<dbReference type="Proteomes" id="UP001139534">
    <property type="component" value="Unassembled WGS sequence"/>
</dbReference>
<keyword evidence="13" id="KW-1185">Reference proteome</keyword>
<dbReference type="InterPro" id="IPR036890">
    <property type="entry name" value="HATPase_C_sf"/>
</dbReference>
<keyword evidence="9" id="KW-0175">Coiled coil</keyword>
<keyword evidence="8 10" id="KW-0472">Membrane</keyword>
<evidence type="ECO:0000313" key="12">
    <source>
        <dbReference type="EMBL" id="MCK8486186.1"/>
    </source>
</evidence>
<dbReference type="CDD" id="cd18774">
    <property type="entry name" value="PDC2_HK_sensor"/>
    <property type="match status" value="1"/>
</dbReference>
<feature type="transmembrane region" description="Helical" evidence="10">
    <location>
        <begin position="7"/>
        <end position="31"/>
    </location>
</feature>
<keyword evidence="2" id="KW-1003">Cell membrane</keyword>
<dbReference type="SUPFAM" id="SSF158472">
    <property type="entry name" value="HAMP domain-like"/>
    <property type="match status" value="1"/>
</dbReference>
<dbReference type="Gene3D" id="3.30.450.20">
    <property type="entry name" value="PAS domain"/>
    <property type="match status" value="1"/>
</dbReference>
<sequence>MNLRIKLFTAFLGLVIIPLFVLGIITFFVTFNSIEKKYSQQAEYSLKAIGYSIKNVFQEMDNVTDNGISKGVFQAALSAKDPDTQDLTATTQLELNANQRNFRSLLYSHPAIDYAFLYNIHGGRESNVIAIFNKENFETLPYEKFKEHPLYTEVMALNGQPKWIAPHEYPELTGSDNVFTQIRLIKELSNLERVGVLVVQIKNWEFEKIFQNLKLGSQMRDTRFMLVNDKGLILYDYQSELDGQHIGAYLLKDWELGEGYRSFKGKFHNQESVISIYKLQDYPWSLVSVTSWSYLSQEVTTFAKWFVAIICVCVLTAMLFNLLFMNRITGTIGVIVRFMRKVESGDLNARVDEKGDDELLLLQKGFNNQMDKINELFDQVKREQLQKANAELRVLQAQIKPHFLFNTLESINALAVQNEGRKVSEMVLRLASILRISIQDKEEIKLSLEIEHLRSYLEIQKFRFDELFEYAIDIPDEIRNCLLLKLTLQPLVENSIQHGFEGIDYKGRITVTGRMEQDRILLWIEDNGIGMTNEQLANIQYADLDDPTYRSLAPYPSHERRGLGLRSVYDRLRFQYGSRYGLFICSQPGYGTTIQCVIPRYGAGDYDEIKSVAG</sequence>
<comment type="caution">
    <text evidence="12">The sequence shown here is derived from an EMBL/GenBank/DDBJ whole genome shotgun (WGS) entry which is preliminary data.</text>
</comment>
<dbReference type="RefSeq" id="WP_248550416.1">
    <property type="nucleotide sequence ID" value="NZ_JALPRK010000002.1"/>
</dbReference>
<keyword evidence="4" id="KW-0808">Transferase</keyword>
<dbReference type="InterPro" id="IPR003660">
    <property type="entry name" value="HAMP_dom"/>
</dbReference>